<evidence type="ECO:0008006" key="3">
    <source>
        <dbReference type="Google" id="ProtNLM"/>
    </source>
</evidence>
<dbReference type="Pfam" id="PF13385">
    <property type="entry name" value="Laminin_G_3"/>
    <property type="match status" value="1"/>
</dbReference>
<dbReference type="Gene3D" id="2.60.120.560">
    <property type="entry name" value="Exo-inulinase, domain 1"/>
    <property type="match status" value="1"/>
</dbReference>
<dbReference type="RefSeq" id="WP_272743682.1">
    <property type="nucleotide sequence ID" value="NZ_JAQQKV010000001.1"/>
</dbReference>
<dbReference type="EMBL" id="JAQQKV010000001">
    <property type="protein sequence ID" value="MDC7675375.1"/>
    <property type="molecule type" value="Genomic_DNA"/>
</dbReference>
<proteinExistence type="predicted"/>
<evidence type="ECO:0000313" key="1">
    <source>
        <dbReference type="EMBL" id="MDC7675375.1"/>
    </source>
</evidence>
<sequence>MDLVARVIAGFQRVAAEIKAVKAAGQGKTLGQPGVGKTLQAILPDGVIYADIQWRRDGAEIFGATAPMYLQVAEDANCDIDWTYENVIWAAPKVAVPEIYLLGPINPTSASIILSAEQGAVIFNITGVEPGATPAFMPNDGRFIVGGDEVNGWKLLRGTSAVSAGEIVGAIVKSHPNASNSPYSTPVTVSVTTGRIPEIDTIYGGRAAPVPQSYYDFVQRDANDPNTHPTLGASTHYAVKNGRWSDGTTWNTGTVPGENAIVRTMTYEVIYDVESDVKIKDLCVCNGGTLKWDITKDTRLWVDTIISHGVFWMGDTTSPVPESTTAGKPRTEIVFWQSEAPGATARLGLNTMGPTRIHGAAKAARLTCNGNMAVGATSVVLEGVATANWKIGDKILFVATTLSGTTTNDPQYTGPTQAYLPYEGSDAVRQNNAGFKLSHDEVRTITNISGNTVTFDSALTYPHNRYTDVLDHGEVVVIKPLVANLSRSIRWRSAETTPRQKRAHSMFMHCDDQDIRFVETLNMGRTDTDPSLATPDGRLIYTTAAQTVSVTDPVNVRGRYALHIHWTGAYLGRRQVVMLGCVAWAPAGEVPIPGWGITHHASRAAIEECLVFNVRGAGIVTELGNEIGQWLNNLVCWARGDGYPIGWGDRSEFYTNHNGHVGNAYECQARQVLCQGNKFSSCNYGWIYHQQIEYHNAALIALRTPIDTSLRLFDPISQGGDAGNQYRDDNTYGLRTAQIPDWHDNGGWNAKVGFFVAHRGPERQDAIPMVARGFHCVNVSNPFHLHNYSNSYYFYDFLWVNDTKGGVGGVIGTVSWRFMFVNYKIKNFSVGFQDIGGGALNYDGFWIDGLFDNVDTHFLNKWDGLYMNAATHHQKDVMGPWVISGTDPKAVIARTWANITRADLPQPYPLEPYGRKLGSSYPAVAPGDTPYFVLGDGLTTNGIDLTVQAGGITGQIAIFGVIRDCVGDRRYPDHQGLDTGGVGLSIRGARTGPTLTGEALVLRNGCFNDNGTWKSRLWFPDVERYNGHYFQFPVDVTLTGFSGSFLATNTVNPNVKPQLSVLPEYIPGRQLVADTNPPVLQLSNLIEPELRPLALPLRANKAPIFWTVDGGTDAAMFTVTDQRQLDWAGGVKSAFAPQDADGNNSYNVTLKGKDLYGNVSTAAISVTLRQVFVSDSFTDAAGTTLLAHTGERGAGWIAHPASPDSTTNPSVITAVGKLIHPHTTGGYYLASGVPSSANHYVELDIDYLSHQQGSEGIMLRFNETAMTGYLITIAHEEEFKKIKIFRMSAGTWNYLIEKTFIWDAKTSKRFRGSINGSNITVTIDGEEFLTRSDGTVTAAGRVGLYRGRAGIQTDAIGFQLNAYRAGLISPPAAPVNTTLPGVTGSNTVGATRTASNGVWSNSPTGYSIQWYRGNAPIEGANGATYTLVQADYGKIVRPRVTAHNADGGATAIYADVTEPVAGVAWAPADWTKVAWYDAQDNTTIFSNTGGTTAAVAGADRVRLWRDKSGNNNHLSEAGNYPSYVIDSINGKKAVKFTASATERLTSTASSIINAATGDDNGYSVVMAVRRGAGGSSGTLLAWCMSSNGDYFSTHLMNANNGLSVVRKAGGGTTKSAISPVNVFDQDAWDIVTIVVSGTTADVWVNGAQVVTAADVNVPTLGTNANRFVIGSIWDWSWNSAFNGEIGEIMISNDTARNANHFGAEIYMAERHGVTLG</sequence>
<accession>A0ABT5HGJ2</accession>
<organism evidence="1 2">
    <name type="scientific">Asticcacaulis machinosus</name>
    <dbReference type="NCBI Taxonomy" id="2984211"/>
    <lineage>
        <taxon>Bacteria</taxon>
        <taxon>Pseudomonadati</taxon>
        <taxon>Pseudomonadota</taxon>
        <taxon>Alphaproteobacteria</taxon>
        <taxon>Caulobacterales</taxon>
        <taxon>Caulobacteraceae</taxon>
        <taxon>Asticcacaulis</taxon>
    </lineage>
</organism>
<dbReference type="InterPro" id="IPR013320">
    <property type="entry name" value="ConA-like_dom_sf"/>
</dbReference>
<dbReference type="Proteomes" id="UP001218579">
    <property type="component" value="Unassembled WGS sequence"/>
</dbReference>
<gene>
    <name evidence="1" type="ORF">PQU98_04490</name>
</gene>
<comment type="caution">
    <text evidence="1">The sequence shown here is derived from an EMBL/GenBank/DDBJ whole genome shotgun (WGS) entry which is preliminary data.</text>
</comment>
<name>A0ABT5HGJ2_9CAUL</name>
<evidence type="ECO:0000313" key="2">
    <source>
        <dbReference type="Proteomes" id="UP001218579"/>
    </source>
</evidence>
<dbReference type="SUPFAM" id="SSF49899">
    <property type="entry name" value="Concanavalin A-like lectins/glucanases"/>
    <property type="match status" value="1"/>
</dbReference>
<keyword evidence="2" id="KW-1185">Reference proteome</keyword>
<reference evidence="1 2" key="1">
    <citation type="submission" date="2023-01" db="EMBL/GenBank/DDBJ databases">
        <title>Novel species of the genus Asticcacaulis isolated from rivers.</title>
        <authorList>
            <person name="Lu H."/>
        </authorList>
    </citation>
    <scope>NUCLEOTIDE SEQUENCE [LARGE SCALE GENOMIC DNA]</scope>
    <source>
        <strain evidence="1 2">LKC15W</strain>
    </source>
</reference>
<protein>
    <recommendedName>
        <fullName evidence="3">Staphylococcus aureus surface protein A</fullName>
    </recommendedName>
</protein>
<dbReference type="Gene3D" id="2.60.120.200">
    <property type="match status" value="1"/>
</dbReference>
<dbReference type="Gene3D" id="2.60.40.2700">
    <property type="match status" value="1"/>
</dbReference>